<comment type="caution">
    <text evidence="4">The sequence shown here is derived from an EMBL/GenBank/DDBJ whole genome shotgun (WGS) entry which is preliminary data.</text>
</comment>
<dbReference type="Gene3D" id="1.10.167.10">
    <property type="entry name" value="Regulator of G-protein Signalling 4, domain 2"/>
    <property type="match status" value="1"/>
</dbReference>
<keyword evidence="2" id="KW-0812">Transmembrane</keyword>
<dbReference type="SUPFAM" id="SSF48097">
    <property type="entry name" value="Regulator of G-protein signaling, RGS"/>
    <property type="match status" value="1"/>
</dbReference>
<name>A0A1Y2DHT4_9BASI</name>
<protein>
    <recommendedName>
        <fullName evidence="3">RGS domain-containing protein</fullName>
    </recommendedName>
</protein>
<dbReference type="Proteomes" id="UP000193467">
    <property type="component" value="Unassembled WGS sequence"/>
</dbReference>
<dbReference type="InterPro" id="IPR016137">
    <property type="entry name" value="RGS"/>
</dbReference>
<evidence type="ECO:0000256" key="2">
    <source>
        <dbReference type="SAM" id="Phobius"/>
    </source>
</evidence>
<keyword evidence="2" id="KW-1133">Transmembrane helix</keyword>
<evidence type="ECO:0000313" key="4">
    <source>
        <dbReference type="EMBL" id="ORY58345.1"/>
    </source>
</evidence>
<feature type="transmembrane region" description="Helical" evidence="2">
    <location>
        <begin position="306"/>
        <end position="331"/>
    </location>
</feature>
<dbReference type="OrthoDB" id="3232309at2759"/>
<reference evidence="4 5" key="1">
    <citation type="submission" date="2016-07" db="EMBL/GenBank/DDBJ databases">
        <title>Pervasive Adenine N6-methylation of Active Genes in Fungi.</title>
        <authorList>
            <consortium name="DOE Joint Genome Institute"/>
            <person name="Mondo S.J."/>
            <person name="Dannebaum R.O."/>
            <person name="Kuo R.C."/>
            <person name="Labutti K."/>
            <person name="Haridas S."/>
            <person name="Kuo A."/>
            <person name="Salamov A."/>
            <person name="Ahrendt S.R."/>
            <person name="Lipzen A."/>
            <person name="Sullivan W."/>
            <person name="Andreopoulos W.B."/>
            <person name="Clum A."/>
            <person name="Lindquist E."/>
            <person name="Daum C."/>
            <person name="Ramamoorthy G.K."/>
            <person name="Gryganskyi A."/>
            <person name="Culley D."/>
            <person name="Magnuson J.K."/>
            <person name="James T.Y."/>
            <person name="O'Malley M.A."/>
            <person name="Stajich J.E."/>
            <person name="Spatafora J.W."/>
            <person name="Visel A."/>
            <person name="Grigoriev I.V."/>
        </authorList>
    </citation>
    <scope>NUCLEOTIDE SEQUENCE [LARGE SCALE GENOMIC DNA]</scope>
    <source>
        <strain evidence="4 5">62-1032</strain>
    </source>
</reference>
<proteinExistence type="predicted"/>
<feature type="compositionally biased region" description="Basic and acidic residues" evidence="1">
    <location>
        <begin position="435"/>
        <end position="453"/>
    </location>
</feature>
<feature type="region of interest" description="Disordered" evidence="1">
    <location>
        <begin position="434"/>
        <end position="456"/>
    </location>
</feature>
<dbReference type="InParanoid" id="A0A1Y2DHT4"/>
<feature type="region of interest" description="Disordered" evidence="1">
    <location>
        <begin position="116"/>
        <end position="146"/>
    </location>
</feature>
<gene>
    <name evidence="4" type="ORF">BCR35DRAFT_309467</name>
</gene>
<organism evidence="4 5">
    <name type="scientific">Leucosporidium creatinivorum</name>
    <dbReference type="NCBI Taxonomy" id="106004"/>
    <lineage>
        <taxon>Eukaryota</taxon>
        <taxon>Fungi</taxon>
        <taxon>Dikarya</taxon>
        <taxon>Basidiomycota</taxon>
        <taxon>Pucciniomycotina</taxon>
        <taxon>Microbotryomycetes</taxon>
        <taxon>Leucosporidiales</taxon>
        <taxon>Leucosporidium</taxon>
    </lineage>
</organism>
<sequence length="533" mass="59514">MDQLATPDPSQVKGVTVEEIIGGTRCSPLTLKEFEGFLIHEEHSVENLQFTVWYRSYLKRWEALAPEYKALAEPPQERYTQFSTPAGSIRSAGSIYEKDSWWSKLVRRRSSFSAKSVDLERGEGEAPQGLGLEMNGQNEGEASVGASDPLVPEGGTFPPPPQGSFIPPHLQRVTTQTTMSDTNSMTSEGRGKKGLRFAGLAPLMSIGSRKELPADTPLPFLDEIQLIKTTFFLPGASKELNIDARLRRHILKSLQPIDEEGNKLPPSTTHPDVFKEAADHVYNLMERSLPHYLQWAKGNTNTPKMIFWTGVGMIDMGIGIMFAMIILYFAHSRWWRIFSFLFFQFGAMQAYSASRYFCSQVHGRTSRQLYPWELTDTINETTGPDDIDFSNPTAGNSTFTAAKGPKTDAEKVAKGDADLKASLPFLFEPDVNPFGDDKKANSDKDAKVDDGKGDSAVTRGRKQAAVFRSKFWASMKSKDGKRMKAFGPERVVEDPYIKHLHDKQMKEILIVGAIATFIFLCIIVALPQRTPLR</sequence>
<dbReference type="STRING" id="106004.A0A1Y2DHT4"/>
<keyword evidence="5" id="KW-1185">Reference proteome</keyword>
<evidence type="ECO:0000256" key="1">
    <source>
        <dbReference type="SAM" id="MobiDB-lite"/>
    </source>
</evidence>
<feature type="transmembrane region" description="Helical" evidence="2">
    <location>
        <begin position="508"/>
        <end position="526"/>
    </location>
</feature>
<evidence type="ECO:0000313" key="5">
    <source>
        <dbReference type="Proteomes" id="UP000193467"/>
    </source>
</evidence>
<dbReference type="EMBL" id="MCGR01000079">
    <property type="protein sequence ID" value="ORY58345.1"/>
    <property type="molecule type" value="Genomic_DNA"/>
</dbReference>
<dbReference type="Pfam" id="PF00615">
    <property type="entry name" value="RGS"/>
    <property type="match status" value="1"/>
</dbReference>
<keyword evidence="2" id="KW-0472">Membrane</keyword>
<dbReference type="PANTHER" id="PTHR39466:SF1">
    <property type="entry name" value="RGS DOMAIN-CONTAINING PROTEIN"/>
    <property type="match status" value="1"/>
</dbReference>
<accession>A0A1Y2DHT4</accession>
<evidence type="ECO:0000259" key="3">
    <source>
        <dbReference type="Pfam" id="PF00615"/>
    </source>
</evidence>
<dbReference type="AlphaFoldDB" id="A0A1Y2DHT4"/>
<dbReference type="InterPro" id="IPR044926">
    <property type="entry name" value="RGS_subdomain_2"/>
</dbReference>
<feature type="domain" description="RGS" evidence="3">
    <location>
        <begin position="222"/>
        <end position="289"/>
    </location>
</feature>
<dbReference type="InterPro" id="IPR036305">
    <property type="entry name" value="RGS_sf"/>
</dbReference>
<dbReference type="PANTHER" id="PTHR39466">
    <property type="entry name" value="RGS DOMAIN-CONTAINING PROTEIN"/>
    <property type="match status" value="1"/>
</dbReference>